<dbReference type="InterPro" id="IPR051454">
    <property type="entry name" value="RNA/ubiquinone_mod_enzymes"/>
</dbReference>
<feature type="region of interest" description="Disordered" evidence="1">
    <location>
        <begin position="460"/>
        <end position="487"/>
    </location>
</feature>
<dbReference type="EMBL" id="ATHI01000012">
    <property type="protein sequence ID" value="EPR34311.1"/>
    <property type="molecule type" value="Genomic_DNA"/>
</dbReference>
<dbReference type="InterPro" id="IPR001539">
    <property type="entry name" value="Peptidase_U32"/>
</dbReference>
<feature type="compositionally biased region" description="Basic residues" evidence="1">
    <location>
        <begin position="395"/>
        <end position="410"/>
    </location>
</feature>
<dbReference type="PANTHER" id="PTHR30217:SF10">
    <property type="entry name" value="23S RRNA 5-HYDROXYCYTIDINE C2501 SYNTHASE"/>
    <property type="match status" value="1"/>
</dbReference>
<organism evidence="2 3">
    <name type="scientific">Alkalidesulfovibrio alkalitolerans DSM 16529</name>
    <dbReference type="NCBI Taxonomy" id="1121439"/>
    <lineage>
        <taxon>Bacteria</taxon>
        <taxon>Pseudomonadati</taxon>
        <taxon>Thermodesulfobacteriota</taxon>
        <taxon>Desulfovibrionia</taxon>
        <taxon>Desulfovibrionales</taxon>
        <taxon>Desulfovibrionaceae</taxon>
        <taxon>Alkalidesulfovibrio</taxon>
    </lineage>
</organism>
<sequence length="726" mass="78746">MALNNGHEEVATAMPEPHTMNDRTPQILAPAGDAESFLAAVAAGADAVYAGLKHFSARMQAENFATAELARLAALGRDKGVRTYVPLNVLLKPGEEAQAGRLIQRLARQVKPDALIVQDLGILDLARQAGFTGELHLSTLAAVSHPAGLRTAEKLGASRVILPREFSIDEIKGMAEACPEGLDLEVFVHGALCYAVSGRCWWSSFLGGKSGLRGRCVQPCRRRYAKGAPPRAKPGRPGFSGRAGAEPSGKRLFSCRDLSLDVLTRLLLDVPKVRCWKIEGRKKGPHYVFHTVAAYKALRDGQGSPESKKAAEDYLGLALGRPRTHYAFLPQKPHPAVTPAEGTTSGRFVGKLLGEPGGGVVLSPREPLLRGDRIRVGAEDEPGHAVLTVGANVPKKGRYHLKPPLPKKGRPPFGPKGKGARKPEIVTFTPGMPVHLIDRREQGLIALLAPLRAALERTGAPKPGPADFMPRMPRTFTPKPSARGGEDLAAQRGRRLDVHRKAPSGRQPGDIGLWLKPSSLDDTPRAMQARVWWWLPPVLWPEEEAWALRVLRALRNGGARRFVCNAPWQAELFANLDGPGKLQLWAGPFCNTSNALAVESLARLGFSGAIVSPELPREDLLALPRQSPLPLGVVAGGMWPLCVSRTKAVEVKTEEALRSPMGETLWVRGYGPLWWVFPGWPLDLTVALDELRGAGYGLFVHLHEQKPRAVPTASRTSTFNLDLQLL</sequence>
<dbReference type="AlphaFoldDB" id="S7TCF5"/>
<gene>
    <name evidence="2" type="ORF">dsat_2808</name>
</gene>
<evidence type="ECO:0000313" key="2">
    <source>
        <dbReference type="EMBL" id="EPR34311.1"/>
    </source>
</evidence>
<proteinExistence type="predicted"/>
<name>S7TCF5_9BACT</name>
<protein>
    <submittedName>
        <fullName evidence="2">Peptidase U32</fullName>
    </submittedName>
</protein>
<dbReference type="PATRIC" id="fig|1121439.3.peg.1322"/>
<dbReference type="Pfam" id="PF01136">
    <property type="entry name" value="Peptidase_U32"/>
    <property type="match status" value="1"/>
</dbReference>
<accession>S7TCF5</accession>
<reference evidence="2 3" key="1">
    <citation type="journal article" date="2013" name="Genome Announc.">
        <title>Draft genome sequences for three mercury-methylating, sulfate-reducing bacteria.</title>
        <authorList>
            <person name="Brown S.D."/>
            <person name="Hurt R.A.Jr."/>
            <person name="Gilmour C.C."/>
            <person name="Elias D.A."/>
        </authorList>
    </citation>
    <scope>NUCLEOTIDE SEQUENCE [LARGE SCALE GENOMIC DNA]</scope>
    <source>
        <strain evidence="2 3">DSM 16529</strain>
    </source>
</reference>
<keyword evidence="3" id="KW-1185">Reference proteome</keyword>
<dbReference type="Proteomes" id="UP000014975">
    <property type="component" value="Unassembled WGS sequence"/>
</dbReference>
<evidence type="ECO:0000313" key="3">
    <source>
        <dbReference type="Proteomes" id="UP000014975"/>
    </source>
</evidence>
<dbReference type="PANTHER" id="PTHR30217">
    <property type="entry name" value="PEPTIDASE U32 FAMILY"/>
    <property type="match status" value="1"/>
</dbReference>
<evidence type="ECO:0000256" key="1">
    <source>
        <dbReference type="SAM" id="MobiDB-lite"/>
    </source>
</evidence>
<feature type="region of interest" description="Disordered" evidence="1">
    <location>
        <begin position="225"/>
        <end position="249"/>
    </location>
</feature>
<feature type="region of interest" description="Disordered" evidence="1">
    <location>
        <begin position="395"/>
        <end position="425"/>
    </location>
</feature>
<comment type="caution">
    <text evidence="2">The sequence shown here is derived from an EMBL/GenBank/DDBJ whole genome shotgun (WGS) entry which is preliminary data.</text>
</comment>
<dbReference type="STRING" id="1121439.dsat_2808"/>
<dbReference type="eggNOG" id="COG0826">
    <property type="taxonomic scope" value="Bacteria"/>
</dbReference>